<comment type="caution">
    <text evidence="1">The sequence shown here is derived from an EMBL/GenBank/DDBJ whole genome shotgun (WGS) entry which is preliminary data.</text>
</comment>
<reference evidence="1 2" key="1">
    <citation type="journal article" date="2019" name="Philos. Trans. R. Soc. Lond., B, Biol. Sci.">
        <title>Ant behaviour and brain gene expression of defending hosts depend on the ecological success of the intruding social parasite.</title>
        <authorList>
            <person name="Kaur R."/>
            <person name="Stoldt M."/>
            <person name="Jongepier E."/>
            <person name="Feldmeyer B."/>
            <person name="Menzel F."/>
            <person name="Bornberg-Bauer E."/>
            <person name="Foitzik S."/>
        </authorList>
    </citation>
    <scope>NUCLEOTIDE SEQUENCE [LARGE SCALE GENOMIC DNA]</scope>
    <source>
        <tissue evidence="1">Whole body</tissue>
    </source>
</reference>
<dbReference type="EMBL" id="QBLH01003719">
    <property type="protein sequence ID" value="TGZ35065.1"/>
    <property type="molecule type" value="Genomic_DNA"/>
</dbReference>
<protein>
    <submittedName>
        <fullName evidence="1">Uncharacterized protein</fullName>
    </submittedName>
</protein>
<dbReference type="AlphaFoldDB" id="A0A4S2JGF9"/>
<name>A0A4S2JGF9_9HYME</name>
<dbReference type="Proteomes" id="UP000310200">
    <property type="component" value="Unassembled WGS sequence"/>
</dbReference>
<gene>
    <name evidence="1" type="ORF">DBV15_08985</name>
</gene>
<organism evidence="1 2">
    <name type="scientific">Temnothorax longispinosus</name>
    <dbReference type="NCBI Taxonomy" id="300112"/>
    <lineage>
        <taxon>Eukaryota</taxon>
        <taxon>Metazoa</taxon>
        <taxon>Ecdysozoa</taxon>
        <taxon>Arthropoda</taxon>
        <taxon>Hexapoda</taxon>
        <taxon>Insecta</taxon>
        <taxon>Pterygota</taxon>
        <taxon>Neoptera</taxon>
        <taxon>Endopterygota</taxon>
        <taxon>Hymenoptera</taxon>
        <taxon>Apocrita</taxon>
        <taxon>Aculeata</taxon>
        <taxon>Formicoidea</taxon>
        <taxon>Formicidae</taxon>
        <taxon>Myrmicinae</taxon>
        <taxon>Temnothorax</taxon>
    </lineage>
</organism>
<proteinExistence type="predicted"/>
<accession>A0A4S2JGF9</accession>
<sequence>MIISASMYALSIDPAGIRDDATQAHRSDVFVRPCVNVHHMLPSVDLNFKSTVKSDLRASTLIDTHRSVIEPECSKLETSANPPLAHVQGIEDPRLRCTQHLSFEEDEYDSVEKFSSKLSKCWIC</sequence>
<keyword evidence="2" id="KW-1185">Reference proteome</keyword>
<evidence type="ECO:0000313" key="2">
    <source>
        <dbReference type="Proteomes" id="UP000310200"/>
    </source>
</evidence>
<evidence type="ECO:0000313" key="1">
    <source>
        <dbReference type="EMBL" id="TGZ35065.1"/>
    </source>
</evidence>